<dbReference type="InterPro" id="IPR011335">
    <property type="entry name" value="Restrct_endonuc-II-like"/>
</dbReference>
<accession>A0ABV2E1J4</accession>
<dbReference type="EMBL" id="JBEWWF010000004">
    <property type="protein sequence ID" value="MET3077158.1"/>
    <property type="molecule type" value="Genomic_DNA"/>
</dbReference>
<name>A0ABV2E1J4_9GAMM</name>
<evidence type="ECO:0000313" key="3">
    <source>
        <dbReference type="Proteomes" id="UP001548992"/>
    </source>
</evidence>
<evidence type="ECO:0000259" key="1">
    <source>
        <dbReference type="Pfam" id="PF04480"/>
    </source>
</evidence>
<dbReference type="Proteomes" id="UP001548992">
    <property type="component" value="Unassembled WGS sequence"/>
</dbReference>
<proteinExistence type="predicted"/>
<dbReference type="Gene3D" id="3.40.960.10">
    <property type="entry name" value="VSR Endonuclease"/>
    <property type="match status" value="1"/>
</dbReference>
<reference evidence="2 3" key="1">
    <citation type="submission" date="2024-07" db="EMBL/GenBank/DDBJ databases">
        <title>Isolation, whole-genome sequencing, and annotation of five antibiotic-resistant bacteria from environmental samples.</title>
        <authorList>
            <person name="Bedore T."/>
            <person name="Hudson A.O."/>
            <person name="Kumar G."/>
        </authorList>
    </citation>
    <scope>NUCLEOTIDE SEQUENCE [LARGE SCALE GENOMIC DNA]</scope>
    <source>
        <strain evidence="2 3">RIT844</strain>
    </source>
</reference>
<keyword evidence="3" id="KW-1185">Reference proteome</keyword>
<dbReference type="PANTHER" id="PTHR38590:SF1">
    <property type="entry name" value="BLL0828 PROTEIN"/>
    <property type="match status" value="1"/>
</dbReference>
<gene>
    <name evidence="2" type="ORF">ABXV16_15475</name>
</gene>
<dbReference type="Pfam" id="PF04480">
    <property type="entry name" value="DUF559"/>
    <property type="match status" value="1"/>
</dbReference>
<dbReference type="InterPro" id="IPR047216">
    <property type="entry name" value="Endonuclease_DUF559_bact"/>
</dbReference>
<protein>
    <submittedName>
        <fullName evidence="2">DUF559 domain-containing protein</fullName>
    </submittedName>
</protein>
<sequence length="145" mass="17325">MFFYNSCDVLLKIALHALRLSHCGNKMRFFRMNNMRHHVLRAKELRNNMTPAERKLWSVLRARQCGGMRFRRQYPFGPYILDFACLEKRLAIELDGSQHGETIRYDDERTQRLNRHGWRVLRFWNHEVMLQPDAVFAVIMAALMG</sequence>
<organism evidence="2 3">
    <name type="scientific">Pantoea leporis</name>
    <dbReference type="NCBI Taxonomy" id="2933780"/>
    <lineage>
        <taxon>Bacteria</taxon>
        <taxon>Pseudomonadati</taxon>
        <taxon>Pseudomonadota</taxon>
        <taxon>Gammaproteobacteria</taxon>
        <taxon>Enterobacterales</taxon>
        <taxon>Erwiniaceae</taxon>
        <taxon>Pantoea</taxon>
    </lineage>
</organism>
<dbReference type="CDD" id="cd01038">
    <property type="entry name" value="Endonuclease_DUF559"/>
    <property type="match status" value="1"/>
</dbReference>
<comment type="caution">
    <text evidence="2">The sequence shown here is derived from an EMBL/GenBank/DDBJ whole genome shotgun (WGS) entry which is preliminary data.</text>
</comment>
<dbReference type="InterPro" id="IPR007569">
    <property type="entry name" value="DUF559"/>
</dbReference>
<feature type="domain" description="DUF559" evidence="1">
    <location>
        <begin position="39"/>
        <end position="143"/>
    </location>
</feature>
<dbReference type="PANTHER" id="PTHR38590">
    <property type="entry name" value="BLL0828 PROTEIN"/>
    <property type="match status" value="1"/>
</dbReference>
<dbReference type="SUPFAM" id="SSF52980">
    <property type="entry name" value="Restriction endonuclease-like"/>
    <property type="match status" value="1"/>
</dbReference>
<dbReference type="RefSeq" id="WP_246862539.1">
    <property type="nucleotide sequence ID" value="NZ_JBEWWF010000004.1"/>
</dbReference>
<evidence type="ECO:0000313" key="2">
    <source>
        <dbReference type="EMBL" id="MET3077158.1"/>
    </source>
</evidence>